<feature type="region of interest" description="Disordered" evidence="1">
    <location>
        <begin position="653"/>
        <end position="677"/>
    </location>
</feature>
<keyword evidence="3" id="KW-1185">Reference proteome</keyword>
<evidence type="ECO:0000313" key="2">
    <source>
        <dbReference type="EMBL" id="ESL09507.1"/>
    </source>
</evidence>
<dbReference type="Proteomes" id="UP000031737">
    <property type="component" value="Unassembled WGS sequence"/>
</dbReference>
<comment type="caution">
    <text evidence="2">The sequence shown here is derived from an EMBL/GenBank/DDBJ whole genome shotgun (WGS) entry which is preliminary data.</text>
</comment>
<dbReference type="EMBL" id="AUPL01002770">
    <property type="protein sequence ID" value="ESL09507.1"/>
    <property type="molecule type" value="Genomic_DNA"/>
</dbReference>
<gene>
    <name evidence="2" type="ORF">TRSC58_02770</name>
</gene>
<feature type="region of interest" description="Disordered" evidence="1">
    <location>
        <begin position="532"/>
        <end position="561"/>
    </location>
</feature>
<feature type="region of interest" description="Disordered" evidence="1">
    <location>
        <begin position="42"/>
        <end position="64"/>
    </location>
</feature>
<name>A0A061J888_TRYRA</name>
<evidence type="ECO:0000256" key="1">
    <source>
        <dbReference type="SAM" id="MobiDB-lite"/>
    </source>
</evidence>
<feature type="region of interest" description="Disordered" evidence="1">
    <location>
        <begin position="442"/>
        <end position="469"/>
    </location>
</feature>
<reference evidence="2 3" key="1">
    <citation type="submission" date="2013-07" db="EMBL/GenBank/DDBJ databases">
        <authorList>
            <person name="Stoco P.H."/>
            <person name="Wagner G."/>
            <person name="Gerber A."/>
            <person name="Zaha A."/>
            <person name="Thompson C."/>
            <person name="Bartholomeu D.C."/>
            <person name="Luckemeyer D.D."/>
            <person name="Bahia D."/>
            <person name="Loreto E."/>
            <person name="Prestes E.B."/>
            <person name="Lima F.M."/>
            <person name="Rodrigues-Luiz G."/>
            <person name="Vallejo G.A."/>
            <person name="Filho J.F."/>
            <person name="Monteiro K.M."/>
            <person name="Tyler K.M."/>
            <person name="de Almeida L.G."/>
            <person name="Ortiz M.F."/>
            <person name="Siervo M.A."/>
            <person name="de Moraes M.H."/>
            <person name="Cunha O.L."/>
            <person name="Mendonca-Neto R."/>
            <person name="Silva R."/>
            <person name="Teixeira S.M."/>
            <person name="Murta S.M."/>
            <person name="Sincero T.C."/>
            <person name="Mendes T.A."/>
            <person name="Urmenyi T.P."/>
            <person name="Silva V.G."/>
            <person name="da Rocha W.D."/>
            <person name="Andersson B."/>
            <person name="Romanha A.J."/>
            <person name="Steindel M."/>
            <person name="de Vasconcelos A.T."/>
            <person name="Grisard E.C."/>
        </authorList>
    </citation>
    <scope>NUCLEOTIDE SEQUENCE [LARGE SCALE GENOMIC DNA]</scope>
    <source>
        <strain evidence="2 3">SC58</strain>
    </source>
</reference>
<accession>A0A061J888</accession>
<proteinExistence type="predicted"/>
<feature type="region of interest" description="Disordered" evidence="1">
    <location>
        <begin position="574"/>
        <end position="600"/>
    </location>
</feature>
<feature type="compositionally biased region" description="Acidic residues" evidence="1">
    <location>
        <begin position="590"/>
        <end position="599"/>
    </location>
</feature>
<protein>
    <submittedName>
        <fullName evidence="2">Uncharacterized protein</fullName>
    </submittedName>
</protein>
<evidence type="ECO:0000313" key="3">
    <source>
        <dbReference type="Proteomes" id="UP000031737"/>
    </source>
</evidence>
<sequence>MYGVSPPPSSVWGNPRPCVPPLSAVQPASLPGERAGMDVVGSTSSFPQGGDTLAASSAGNETDWQRKMSPMATAAGEKGECGLYGCGADTLPPGSSAMSSPVATSLAPHAALDACVEAFRVYASAAFVPPEEKAAVLSMMDALAKYTQVRLRTQQIFHECEACLHQAAQLQTSVSAAAVGFASSTSSNMTDSFVFQSPSSAVGFTLSTAKLQRGRAKVDTDLAECRRMLQQVEAFARTFQDLQRRRTRLLEGLESEKQRQLPPPSPRCHAVALMPLAALPVSQLHATLEDCISQLHTQWETHVTATANSLVCRLHGTRPQECGEVPDSDEGELVDNVRLLMSLLQVCDNTLGRVDTMRSRISRLGSSRIEEAEALEKLLANMDQYDPTAEEHAGRRKQIDAELEELRSWLAHIGQLRQRATSTAELLQQFLLNENREAAASGRSSSCLPLPSEGGSAPSSHRPSLGGPVSLDEWRQALTAPDTVAAKDTARHAADATAVSGGTSATAATDSAASALTSADIACKNDYPTPAVPTAAEGGSNAEDNSGSVALLGPPESPAAVAEDCNTNAVLEGECRHGPAGLPPAPGDASGEDDEDDDTTSLYHASAFDENDSLGRVGSDGRCRRRRKRPAAAGYLGGIAAFARAVVERATRFSDSEYSSASDRESATEGRRRRRLE</sequence>
<dbReference type="AlphaFoldDB" id="A0A061J888"/>
<dbReference type="OrthoDB" id="248383at2759"/>
<dbReference type="VEuPathDB" id="TriTrypDB:TRSC58_02770"/>
<organism evidence="2 3">
    <name type="scientific">Trypanosoma rangeli SC58</name>
    <dbReference type="NCBI Taxonomy" id="429131"/>
    <lineage>
        <taxon>Eukaryota</taxon>
        <taxon>Discoba</taxon>
        <taxon>Euglenozoa</taxon>
        <taxon>Kinetoplastea</taxon>
        <taxon>Metakinetoplastina</taxon>
        <taxon>Trypanosomatida</taxon>
        <taxon>Trypanosomatidae</taxon>
        <taxon>Trypanosoma</taxon>
        <taxon>Herpetosoma</taxon>
    </lineage>
</organism>